<sequence>MKNVMGVINLVNELDDLEELTYGRCVASVPFGGRYRLVDFIMSSMVNSGVGNVAVFAHTKFRSLMDHLGSGKEWDLDRKRNGLFILPPAVDEIQEMLKGDLYHFHKQRDYFYRSTQQYVIISRSHMVCNIDLKDVMESHRASEADITLVYKDLDDTTNAKSRKIIVNDEGRVTVMHDHSGRLQSTKVSMEIFVMKKELLLDLVETSIAQGHDHFVRNAVMRNIEHLNIRGYEYKGYLGIVNTIQSYFHHSMNLLNPDVWSELFYKPGLIYTKIKDEPPSKYLENANVRNSLIANGCIIDGTVENSILFRAVKVNKGVHLKNCIVLQNCEIRENVSIENAILDKDVIVKTGRELKGDMAVPFIAAKKKII</sequence>
<dbReference type="AlphaFoldDB" id="A0A6B8RL71"/>
<dbReference type="InterPro" id="IPR005835">
    <property type="entry name" value="NTP_transferase_dom"/>
</dbReference>
<evidence type="ECO:0000313" key="5">
    <source>
        <dbReference type="EMBL" id="QGQ96789.1"/>
    </source>
</evidence>
<protein>
    <submittedName>
        <fullName evidence="5">Glucose-1-phosphate adenylyltransferase subunit GlgD</fullName>
        <ecNumber evidence="5">2.7.7.27</ecNumber>
    </submittedName>
</protein>
<name>A0A6B8RL71_9BACL</name>
<dbReference type="GO" id="GO:0008878">
    <property type="term" value="F:glucose-1-phosphate adenylyltransferase activity"/>
    <property type="evidence" value="ECO:0007669"/>
    <property type="project" value="UniProtKB-EC"/>
</dbReference>
<dbReference type="OrthoDB" id="9801810at2"/>
<keyword evidence="2" id="KW-0320">Glycogen biosynthesis</keyword>
<keyword evidence="5" id="KW-0808">Transferase</keyword>
<evidence type="ECO:0000256" key="2">
    <source>
        <dbReference type="ARBA" id="ARBA00023056"/>
    </source>
</evidence>
<dbReference type="Proteomes" id="UP000426246">
    <property type="component" value="Chromosome"/>
</dbReference>
<evidence type="ECO:0000313" key="6">
    <source>
        <dbReference type="Proteomes" id="UP000426246"/>
    </source>
</evidence>
<dbReference type="KEGG" id="ppsc:EHS13_18840"/>
<dbReference type="SUPFAM" id="SSF51161">
    <property type="entry name" value="Trimeric LpxA-like enzymes"/>
    <property type="match status" value="1"/>
</dbReference>
<proteinExistence type="inferred from homology"/>
<keyword evidence="5" id="KW-0548">Nucleotidyltransferase</keyword>
<dbReference type="Gene3D" id="2.160.10.10">
    <property type="entry name" value="Hexapeptide repeat proteins"/>
    <property type="match status" value="1"/>
</dbReference>
<gene>
    <name evidence="5" type="primary">glgD</name>
    <name evidence="5" type="ORF">EHS13_18840</name>
</gene>
<feature type="domain" description="Glucose-1-phosphate adenylyltransferase/Bifunctional protein GlmU-like C-terminal hexapeptide" evidence="4">
    <location>
        <begin position="284"/>
        <end position="352"/>
    </location>
</feature>
<evidence type="ECO:0000259" key="4">
    <source>
        <dbReference type="Pfam" id="PF24894"/>
    </source>
</evidence>
<dbReference type="CDD" id="cd04651">
    <property type="entry name" value="LbH_G1P_AT_C"/>
    <property type="match status" value="1"/>
</dbReference>
<dbReference type="EC" id="2.7.7.27" evidence="5"/>
<dbReference type="Gene3D" id="3.90.550.10">
    <property type="entry name" value="Spore Coat Polysaccharide Biosynthesis Protein SpsA, Chain A"/>
    <property type="match status" value="1"/>
</dbReference>
<dbReference type="GO" id="GO:0005978">
    <property type="term" value="P:glycogen biosynthetic process"/>
    <property type="evidence" value="ECO:0007669"/>
    <property type="project" value="UniProtKB-KW"/>
</dbReference>
<dbReference type="EMBL" id="CP034235">
    <property type="protein sequence ID" value="QGQ96789.1"/>
    <property type="molecule type" value="Genomic_DNA"/>
</dbReference>
<feature type="domain" description="Nucleotidyl transferase" evidence="3">
    <location>
        <begin position="19"/>
        <end position="208"/>
    </location>
</feature>
<dbReference type="InterPro" id="IPR011004">
    <property type="entry name" value="Trimer_LpxA-like_sf"/>
</dbReference>
<dbReference type="PANTHER" id="PTHR43523:SF6">
    <property type="entry name" value="GLYCOGEN BIOSYNTHESIS PROTEIN GLGD"/>
    <property type="match status" value="1"/>
</dbReference>
<keyword evidence="6" id="KW-1185">Reference proteome</keyword>
<dbReference type="Pfam" id="PF00483">
    <property type="entry name" value="NTP_transferase"/>
    <property type="match status" value="1"/>
</dbReference>
<evidence type="ECO:0000256" key="1">
    <source>
        <dbReference type="ARBA" id="ARBA00010443"/>
    </source>
</evidence>
<accession>A0A6B8RL71</accession>
<dbReference type="InterPro" id="IPR011832">
    <property type="entry name" value="GlgDAde_trans"/>
</dbReference>
<dbReference type="InterPro" id="IPR056818">
    <property type="entry name" value="GlmU/GlgC-like_hexapep"/>
</dbReference>
<reference evidence="6" key="1">
    <citation type="submission" date="2018-11" db="EMBL/GenBank/DDBJ databases">
        <title>Complete genome sequence of Paenibacillus sp. ML311-T8.</title>
        <authorList>
            <person name="Nam Y.-D."/>
            <person name="Kang J."/>
            <person name="Chung W.-H."/>
            <person name="Park Y.S."/>
        </authorList>
    </citation>
    <scope>NUCLEOTIDE SEQUENCE [LARGE SCALE GENOMIC DNA]</scope>
    <source>
        <strain evidence="6">ML311-T8</strain>
    </source>
</reference>
<dbReference type="InterPro" id="IPR029044">
    <property type="entry name" value="Nucleotide-diphossugar_trans"/>
</dbReference>
<organism evidence="5 6">
    <name type="scientific">Paenibacillus psychroresistens</name>
    <dbReference type="NCBI Taxonomy" id="1778678"/>
    <lineage>
        <taxon>Bacteria</taxon>
        <taxon>Bacillati</taxon>
        <taxon>Bacillota</taxon>
        <taxon>Bacilli</taxon>
        <taxon>Bacillales</taxon>
        <taxon>Paenibacillaceae</taxon>
        <taxon>Paenibacillus</taxon>
    </lineage>
</organism>
<dbReference type="InterPro" id="IPR011831">
    <property type="entry name" value="ADP-Glc_PPase"/>
</dbReference>
<dbReference type="SUPFAM" id="SSF53448">
    <property type="entry name" value="Nucleotide-diphospho-sugar transferases"/>
    <property type="match status" value="1"/>
</dbReference>
<dbReference type="CDD" id="cd02508">
    <property type="entry name" value="ADP_Glucose_PP"/>
    <property type="match status" value="1"/>
</dbReference>
<comment type="similarity">
    <text evidence="1">Belongs to the bacterial/plant glucose-1-phosphate adenylyltransferase family.</text>
</comment>
<dbReference type="Pfam" id="PF24894">
    <property type="entry name" value="Hexapep_GlmU"/>
    <property type="match status" value="1"/>
</dbReference>
<dbReference type="PANTHER" id="PTHR43523">
    <property type="entry name" value="GLUCOSE-1-PHOSPHATE ADENYLYLTRANSFERASE-RELATED"/>
    <property type="match status" value="1"/>
</dbReference>
<dbReference type="NCBIfam" id="TIGR02092">
    <property type="entry name" value="glgD"/>
    <property type="match status" value="1"/>
</dbReference>
<dbReference type="RefSeq" id="WP_155701862.1">
    <property type="nucleotide sequence ID" value="NZ_CP034235.1"/>
</dbReference>
<evidence type="ECO:0000259" key="3">
    <source>
        <dbReference type="Pfam" id="PF00483"/>
    </source>
</evidence>